<comment type="caution">
    <text evidence="4">The sequence shown here is derived from an EMBL/GenBank/DDBJ whole genome shotgun (WGS) entry which is preliminary data.</text>
</comment>
<evidence type="ECO:0000256" key="2">
    <source>
        <dbReference type="ARBA" id="ARBA00023163"/>
    </source>
</evidence>
<evidence type="ECO:0000313" key="4">
    <source>
        <dbReference type="EMBL" id="ONU77790.1"/>
    </source>
</evidence>
<evidence type="ECO:0000259" key="3">
    <source>
        <dbReference type="Pfam" id="PF16509"/>
    </source>
</evidence>
<feature type="domain" description="TrfB transcriptional repressor protein" evidence="3">
    <location>
        <begin position="21"/>
        <end position="91"/>
    </location>
</feature>
<evidence type="ECO:0000313" key="5">
    <source>
        <dbReference type="Proteomes" id="UP000188543"/>
    </source>
</evidence>
<dbReference type="EMBL" id="MUTJ01000092">
    <property type="protein sequence ID" value="ONU77790.1"/>
    <property type="molecule type" value="Genomic_DNA"/>
</dbReference>
<dbReference type="AlphaFoldDB" id="A0A1V2VVF6"/>
<dbReference type="RefSeq" id="WP_077176669.1">
    <property type="nucleotide sequence ID" value="NZ_MUTB01000063.1"/>
</dbReference>
<keyword evidence="1" id="KW-0805">Transcription regulation</keyword>
<dbReference type="Pfam" id="PF16509">
    <property type="entry name" value="KORA"/>
    <property type="match status" value="1"/>
</dbReference>
<dbReference type="Proteomes" id="UP000188543">
    <property type="component" value="Unassembled WGS sequence"/>
</dbReference>
<reference evidence="4 5" key="1">
    <citation type="submission" date="2016-08" db="EMBL/GenBank/DDBJ databases">
        <authorList>
            <person name="Seilhamer J.J."/>
        </authorList>
    </citation>
    <scope>NUCLEOTIDE SEQUENCE [LARGE SCALE GENOMIC DNA]</scope>
    <source>
        <strain evidence="4 5">VC14762</strain>
    </source>
</reference>
<sequence length="127" mass="14052">MKLKRLSPDEFDGLPWMAKTRFHDQTWSILRAVLVDGRTQADVATEYGVSKQRVNSLMGDFKRNYIAQAATTSNAVVSVTLEMPENLALEVAGLLDALKACTDEDKKAEALEKAQNAVRRATKLLKG</sequence>
<dbReference type="InterPro" id="IPR032428">
    <property type="entry name" value="TrfB"/>
</dbReference>
<proteinExistence type="predicted"/>
<dbReference type="InterPro" id="IPR053721">
    <property type="entry name" value="Fimbrial_Adhesin_Reg"/>
</dbReference>
<keyword evidence="2" id="KW-0804">Transcription</keyword>
<organism evidence="4 5">
    <name type="scientific">Burkholderia cenocepacia</name>
    <dbReference type="NCBI Taxonomy" id="95486"/>
    <lineage>
        <taxon>Bacteria</taxon>
        <taxon>Pseudomonadati</taxon>
        <taxon>Pseudomonadota</taxon>
        <taxon>Betaproteobacteria</taxon>
        <taxon>Burkholderiales</taxon>
        <taxon>Burkholderiaceae</taxon>
        <taxon>Burkholderia</taxon>
        <taxon>Burkholderia cepacia complex</taxon>
    </lineage>
</organism>
<gene>
    <name evidence="4" type="ORF">A8E72_30870</name>
</gene>
<protein>
    <recommendedName>
        <fullName evidence="3">TrfB transcriptional repressor protein domain-containing protein</fullName>
    </recommendedName>
</protein>
<dbReference type="Gene3D" id="1.10.10.2690">
    <property type="match status" value="1"/>
</dbReference>
<evidence type="ECO:0000256" key="1">
    <source>
        <dbReference type="ARBA" id="ARBA00023015"/>
    </source>
</evidence>
<accession>A0A1V2VVF6</accession>
<name>A0A1V2VVF6_9BURK</name>